<accession>A0A0B7AKL9</accession>
<name>A0A0B7AKL9_9EUPU</name>
<feature type="non-terminal residue" evidence="2">
    <location>
        <position position="1"/>
    </location>
</feature>
<reference evidence="2" key="1">
    <citation type="submission" date="2014-12" db="EMBL/GenBank/DDBJ databases">
        <title>Insight into the proteome of Arion vulgaris.</title>
        <authorList>
            <person name="Aradska J."/>
            <person name="Bulat T."/>
            <person name="Smidak R."/>
            <person name="Sarate P."/>
            <person name="Gangsoo J."/>
            <person name="Sialana F."/>
            <person name="Bilban M."/>
            <person name="Lubec G."/>
        </authorList>
    </citation>
    <scope>NUCLEOTIDE SEQUENCE</scope>
    <source>
        <tissue evidence="2">Skin</tissue>
    </source>
</reference>
<proteinExistence type="predicted"/>
<organism evidence="2">
    <name type="scientific">Arion vulgaris</name>
    <dbReference type="NCBI Taxonomy" id="1028688"/>
    <lineage>
        <taxon>Eukaryota</taxon>
        <taxon>Metazoa</taxon>
        <taxon>Spiralia</taxon>
        <taxon>Lophotrochozoa</taxon>
        <taxon>Mollusca</taxon>
        <taxon>Gastropoda</taxon>
        <taxon>Heterobranchia</taxon>
        <taxon>Euthyneura</taxon>
        <taxon>Panpulmonata</taxon>
        <taxon>Eupulmonata</taxon>
        <taxon>Stylommatophora</taxon>
        <taxon>Helicina</taxon>
        <taxon>Arionoidea</taxon>
        <taxon>Arionidae</taxon>
        <taxon>Arion</taxon>
    </lineage>
</organism>
<dbReference type="EMBL" id="HACG01034724">
    <property type="protein sequence ID" value="CEK81589.1"/>
    <property type="molecule type" value="Transcribed_RNA"/>
</dbReference>
<protein>
    <submittedName>
        <fullName evidence="2">Uncharacterized protein</fullName>
    </submittedName>
</protein>
<dbReference type="AlphaFoldDB" id="A0A0B7AKL9"/>
<gene>
    <name evidence="2" type="primary">ORF126822</name>
</gene>
<feature type="compositionally biased region" description="Basic and acidic residues" evidence="1">
    <location>
        <begin position="49"/>
        <end position="69"/>
    </location>
</feature>
<sequence>PPLRPPAIHRQVQIQDASFSSQVYCFQRNPQLLPELWSFPLGVRSSHGACDERTDTDVQARGEDIDVRS</sequence>
<evidence type="ECO:0000313" key="2">
    <source>
        <dbReference type="EMBL" id="CEK81589.1"/>
    </source>
</evidence>
<feature type="region of interest" description="Disordered" evidence="1">
    <location>
        <begin position="48"/>
        <end position="69"/>
    </location>
</feature>
<evidence type="ECO:0000256" key="1">
    <source>
        <dbReference type="SAM" id="MobiDB-lite"/>
    </source>
</evidence>